<organism evidence="4 5">
    <name type="scientific">Paenibacillus alvei</name>
    <name type="common">Bacillus alvei</name>
    <dbReference type="NCBI Taxonomy" id="44250"/>
    <lineage>
        <taxon>Bacteria</taxon>
        <taxon>Bacillati</taxon>
        <taxon>Bacillota</taxon>
        <taxon>Bacilli</taxon>
        <taxon>Bacillales</taxon>
        <taxon>Paenibacillaceae</taxon>
        <taxon>Paenibacillus</taxon>
    </lineage>
</organism>
<evidence type="ECO:0000256" key="2">
    <source>
        <dbReference type="SAM" id="SignalP"/>
    </source>
</evidence>
<gene>
    <name evidence="4" type="ORF">PBLR_13331</name>
</gene>
<dbReference type="EMBL" id="LS992241">
    <property type="protein sequence ID" value="SYX84909.1"/>
    <property type="molecule type" value="Genomic_DNA"/>
</dbReference>
<feature type="chain" id="PRO_5017046039" description="Copper amine oxidase-like N-terminal domain-containing protein" evidence="2">
    <location>
        <begin position="30"/>
        <end position="231"/>
    </location>
</feature>
<dbReference type="InterPro" id="IPR036582">
    <property type="entry name" value="Mao_N_sf"/>
</dbReference>
<reference evidence="5" key="1">
    <citation type="submission" date="2018-08" db="EMBL/GenBank/DDBJ databases">
        <authorList>
            <person name="Chevrot R."/>
        </authorList>
    </citation>
    <scope>NUCLEOTIDE SEQUENCE [LARGE SCALE GENOMIC DNA]</scope>
</reference>
<dbReference type="Gene3D" id="3.30.457.10">
    <property type="entry name" value="Copper amine oxidase-like, N-terminal domain"/>
    <property type="match status" value="1"/>
</dbReference>
<accession>A0A383REZ1</accession>
<dbReference type="SUPFAM" id="SSF55383">
    <property type="entry name" value="Copper amine oxidase, domain N"/>
    <property type="match status" value="1"/>
</dbReference>
<dbReference type="InterPro" id="IPR047773">
    <property type="entry name" value="YHYH_dom_bact"/>
</dbReference>
<evidence type="ECO:0000313" key="5">
    <source>
        <dbReference type="Proteomes" id="UP000304148"/>
    </source>
</evidence>
<evidence type="ECO:0000259" key="3">
    <source>
        <dbReference type="Pfam" id="PF07833"/>
    </source>
</evidence>
<feature type="compositionally biased region" description="Low complexity" evidence="1">
    <location>
        <begin position="63"/>
        <end position="98"/>
    </location>
</feature>
<evidence type="ECO:0000256" key="1">
    <source>
        <dbReference type="SAM" id="MobiDB-lite"/>
    </source>
</evidence>
<dbReference type="Pfam" id="PF07833">
    <property type="entry name" value="Cu_amine_oxidN1"/>
    <property type="match status" value="1"/>
</dbReference>
<name>A0A383REZ1_PAEAL</name>
<proteinExistence type="predicted"/>
<dbReference type="InterPro" id="IPR012854">
    <property type="entry name" value="Cu_amine_oxidase-like_N"/>
</dbReference>
<dbReference type="NCBIfam" id="NF033223">
    <property type="entry name" value="YHYH_alt"/>
    <property type="match status" value="1"/>
</dbReference>
<feature type="domain" description="Copper amine oxidase-like N-terminal" evidence="3">
    <location>
        <begin position="123"/>
        <end position="229"/>
    </location>
</feature>
<keyword evidence="2" id="KW-0732">Signal</keyword>
<evidence type="ECO:0000313" key="4">
    <source>
        <dbReference type="EMBL" id="SYX84909.1"/>
    </source>
</evidence>
<dbReference type="Proteomes" id="UP000304148">
    <property type="component" value="Chromosome"/>
</dbReference>
<feature type="signal peptide" evidence="2">
    <location>
        <begin position="1"/>
        <end position="29"/>
    </location>
</feature>
<sequence length="231" mass="25284">MKRVRWSKLIAVSTACIVAMTTFSSISIAHPGRTDSNGGHTCRTNCEKWGLEYGEYHYHNGGSKSSSKKSSSSKSSKSSNSSKSSSSKSTTNNKSNSKPGNTTNKQAKENKPVVTEVAAAITLNSETTKLPIQAVRHDSQLMVPLIDTLKAMQTNYSVKDNKIYISSAKRQVIVPIKHNHYTFSIDGTINKLAAPMIVYKGKFMVPLQLLRDALPSTVEWNESAKTINISL</sequence>
<protein>
    <recommendedName>
        <fullName evidence="3">Copper amine oxidase-like N-terminal domain-containing protein</fullName>
    </recommendedName>
</protein>
<dbReference type="AlphaFoldDB" id="A0A383REZ1"/>
<feature type="region of interest" description="Disordered" evidence="1">
    <location>
        <begin position="60"/>
        <end position="111"/>
    </location>
</feature>